<evidence type="ECO:0000313" key="2">
    <source>
        <dbReference type="Proteomes" id="UP000887565"/>
    </source>
</evidence>
<accession>A0A915IM64</accession>
<dbReference type="Proteomes" id="UP000887565">
    <property type="component" value="Unplaced"/>
</dbReference>
<proteinExistence type="predicted"/>
<protein>
    <submittedName>
        <fullName evidence="3">Uncharacterized protein</fullName>
    </submittedName>
</protein>
<evidence type="ECO:0000313" key="3">
    <source>
        <dbReference type="WBParaSite" id="nRc.2.0.1.t14900-RA"/>
    </source>
</evidence>
<evidence type="ECO:0000256" key="1">
    <source>
        <dbReference type="SAM" id="MobiDB-lite"/>
    </source>
</evidence>
<reference evidence="3" key="1">
    <citation type="submission" date="2022-11" db="UniProtKB">
        <authorList>
            <consortium name="WormBaseParasite"/>
        </authorList>
    </citation>
    <scope>IDENTIFICATION</scope>
</reference>
<organism evidence="2 3">
    <name type="scientific">Romanomermis culicivorax</name>
    <name type="common">Nematode worm</name>
    <dbReference type="NCBI Taxonomy" id="13658"/>
    <lineage>
        <taxon>Eukaryota</taxon>
        <taxon>Metazoa</taxon>
        <taxon>Ecdysozoa</taxon>
        <taxon>Nematoda</taxon>
        <taxon>Enoplea</taxon>
        <taxon>Dorylaimia</taxon>
        <taxon>Mermithida</taxon>
        <taxon>Mermithoidea</taxon>
        <taxon>Mermithidae</taxon>
        <taxon>Romanomermis</taxon>
    </lineage>
</organism>
<sequence length="75" mass="8709">MELCVVFRCSKKREMKRDREMRNKQNLSLIRGKKRKLNDLRLLETDQKSEMIAKDNSGEAHVTGASTKIKGSDEK</sequence>
<feature type="region of interest" description="Disordered" evidence="1">
    <location>
        <begin position="51"/>
        <end position="75"/>
    </location>
</feature>
<keyword evidence="2" id="KW-1185">Reference proteome</keyword>
<dbReference type="AlphaFoldDB" id="A0A915IM64"/>
<dbReference type="WBParaSite" id="nRc.2.0.1.t14900-RA">
    <property type="protein sequence ID" value="nRc.2.0.1.t14900-RA"/>
    <property type="gene ID" value="nRc.2.0.1.g14900"/>
</dbReference>
<name>A0A915IM64_ROMCU</name>